<evidence type="ECO:0000256" key="1">
    <source>
        <dbReference type="ARBA" id="ARBA00001210"/>
    </source>
</evidence>
<organism evidence="8 9">
    <name type="scientific">Companilactobacillus nodensis DSM 19682 = JCM 14932 = NBRC 107160</name>
    <dbReference type="NCBI Taxonomy" id="1423775"/>
    <lineage>
        <taxon>Bacteria</taxon>
        <taxon>Bacillati</taxon>
        <taxon>Bacillota</taxon>
        <taxon>Bacilli</taxon>
        <taxon>Lactobacillales</taxon>
        <taxon>Lactobacillaceae</taxon>
        <taxon>Companilactobacillus</taxon>
    </lineage>
</organism>
<dbReference type="PATRIC" id="fig|1423775.4.peg.1859"/>
<dbReference type="Proteomes" id="UP000051248">
    <property type="component" value="Unassembled WGS sequence"/>
</dbReference>
<comment type="caution">
    <text evidence="8">The sequence shown here is derived from an EMBL/GenBank/DDBJ whole genome shotgun (WGS) entry which is preliminary data.</text>
</comment>
<dbReference type="NCBIfam" id="TIGR03124">
    <property type="entry name" value="citrate_citX"/>
    <property type="match status" value="1"/>
</dbReference>
<comment type="catalytic activity">
    <reaction evidence="6">
        <text>apo-[citrate lyase ACP] + 2'-(5''-triphospho-alpha-D-ribosyl)-3'-dephospho-CoA = holo-[citrate lyase ACP] + diphosphate</text>
        <dbReference type="Rhea" id="RHEA:16333"/>
        <dbReference type="Rhea" id="RHEA-COMP:10157"/>
        <dbReference type="Rhea" id="RHEA-COMP:10158"/>
        <dbReference type="ChEBI" id="CHEBI:29999"/>
        <dbReference type="ChEBI" id="CHEBI:33019"/>
        <dbReference type="ChEBI" id="CHEBI:61378"/>
        <dbReference type="ChEBI" id="CHEBI:82683"/>
        <dbReference type="EC" id="2.7.7.61"/>
    </reaction>
</comment>
<protein>
    <recommendedName>
        <fullName evidence="7">Probable 2-(5''-triphosphoribosyl)-3'-dephosphocoenzyme-A synthase</fullName>
        <shortName evidence="7">2-(5''-triphosphoribosyl)-3'-dephospho-CoA synthase</shortName>
        <ecNumber evidence="7">2.4.2.52</ecNumber>
    </recommendedName>
</protein>
<dbReference type="GO" id="GO:0051191">
    <property type="term" value="P:prosthetic group biosynthetic process"/>
    <property type="evidence" value="ECO:0007669"/>
    <property type="project" value="InterPro"/>
</dbReference>
<dbReference type="AlphaFoldDB" id="A0A0R1KK07"/>
<comment type="catalytic activity">
    <reaction evidence="1 7">
        <text>3'-dephospho-CoA + ATP = 2'-(5''-triphospho-alpha-D-ribosyl)-3'-dephospho-CoA + adenine</text>
        <dbReference type="Rhea" id="RHEA:15117"/>
        <dbReference type="ChEBI" id="CHEBI:16708"/>
        <dbReference type="ChEBI" id="CHEBI:30616"/>
        <dbReference type="ChEBI" id="CHEBI:57328"/>
        <dbReference type="ChEBI" id="CHEBI:61378"/>
        <dbReference type="EC" id="2.4.2.52"/>
    </reaction>
</comment>
<keyword evidence="9" id="KW-1185">Reference proteome</keyword>
<dbReference type="STRING" id="1423775.FD03_GL001822"/>
<evidence type="ECO:0000256" key="3">
    <source>
        <dbReference type="ARBA" id="ARBA00022695"/>
    </source>
</evidence>
<keyword evidence="4 7" id="KW-0547">Nucleotide-binding</keyword>
<proteinExistence type="inferred from homology"/>
<comment type="similarity">
    <text evidence="7">Belongs to the CitG/MdcB family.</text>
</comment>
<dbReference type="GO" id="GO:0046917">
    <property type="term" value="F:triphosphoribosyl-dephospho-CoA synthase activity"/>
    <property type="evidence" value="ECO:0007669"/>
    <property type="project" value="UniProtKB-UniRule"/>
</dbReference>
<sequence>MINLFDTGVTQDIPAVLANRDKRVFVQNKLLSQYPSEIVIGAKLNTPGPIKNNSIIEDFFTKQLEEFENLLLEEGVVFFKNSEWLDAATGPERFYVVEETAENVKKITTEFEESKNYRLLFDLDVLFLTDDEEMQSISRTEIGYSARTCLICGRPAKDCGRSRRHSVEELQAKVSELVESSLKLTDNKQKVQMLVNNALRALTYEVTAWPKPGLVDPVEREAHPDMDIFMFLDSSLSLQNYLRKCAWAGLNCQTNTDYRDIFREIREFGKLAEADMFSSTNGINTHKGAVFSLGVLVTAVAINIKDDEQFDEEVIQVAVKKMLRELVKNDYSKIKSEDESKLTAGEKQFLKYGTKGIRGEAADGYPVVFKYGLPIFMETNGNMNQRLITALMNLALHTEDSTLIKRAGTLDIIEWKNQRINEFFAAGGISTDAGNKVLNDIQTEFSDRHLSLGGTADLLIVTAFLGLTKEALNNGNND</sequence>
<reference evidence="8 9" key="1">
    <citation type="journal article" date="2015" name="Genome Announc.">
        <title>Expanding the biotechnology potential of lactobacilli through comparative genomics of 213 strains and associated genera.</title>
        <authorList>
            <person name="Sun Z."/>
            <person name="Harris H.M."/>
            <person name="McCann A."/>
            <person name="Guo C."/>
            <person name="Argimon S."/>
            <person name="Zhang W."/>
            <person name="Yang X."/>
            <person name="Jeffery I.B."/>
            <person name="Cooney J.C."/>
            <person name="Kagawa T.F."/>
            <person name="Liu W."/>
            <person name="Song Y."/>
            <person name="Salvetti E."/>
            <person name="Wrobel A."/>
            <person name="Rasinkangas P."/>
            <person name="Parkhill J."/>
            <person name="Rea M.C."/>
            <person name="O'Sullivan O."/>
            <person name="Ritari J."/>
            <person name="Douillard F.P."/>
            <person name="Paul Ross R."/>
            <person name="Yang R."/>
            <person name="Briner A.E."/>
            <person name="Felis G.E."/>
            <person name="de Vos W.M."/>
            <person name="Barrangou R."/>
            <person name="Klaenhammer T.R."/>
            <person name="Caufield P.W."/>
            <person name="Cui Y."/>
            <person name="Zhang H."/>
            <person name="O'Toole P.W."/>
        </authorList>
    </citation>
    <scope>NUCLEOTIDE SEQUENCE [LARGE SCALE GENOMIC DNA]</scope>
    <source>
        <strain evidence="8 9">DSM 19682</strain>
    </source>
</reference>
<dbReference type="NCBIfam" id="TIGR03125">
    <property type="entry name" value="citrate_citG"/>
    <property type="match status" value="1"/>
</dbReference>
<dbReference type="OrthoDB" id="114886at2"/>
<evidence type="ECO:0000313" key="9">
    <source>
        <dbReference type="Proteomes" id="UP000051248"/>
    </source>
</evidence>
<evidence type="ECO:0000256" key="4">
    <source>
        <dbReference type="ARBA" id="ARBA00022741"/>
    </source>
</evidence>
<dbReference type="InterPro" id="IPR002736">
    <property type="entry name" value="CitG"/>
</dbReference>
<keyword evidence="3" id="KW-0548">Nucleotidyltransferase</keyword>
<dbReference type="Pfam" id="PF01874">
    <property type="entry name" value="CitG"/>
    <property type="match status" value="1"/>
</dbReference>
<dbReference type="eggNOG" id="COG1767">
    <property type="taxonomic scope" value="Bacteria"/>
</dbReference>
<evidence type="ECO:0000256" key="5">
    <source>
        <dbReference type="ARBA" id="ARBA00022840"/>
    </source>
</evidence>
<dbReference type="RefSeq" id="WP_025025231.1">
    <property type="nucleotide sequence ID" value="NZ_AZDZ01000003.1"/>
</dbReference>
<dbReference type="HAMAP" id="MF_00397">
    <property type="entry name" value="CitG"/>
    <property type="match status" value="1"/>
</dbReference>
<dbReference type="InterPro" id="IPR005551">
    <property type="entry name" value="CitX"/>
</dbReference>
<gene>
    <name evidence="7" type="primary">citG</name>
    <name evidence="8" type="ORF">FD03_GL001822</name>
</gene>
<dbReference type="EC" id="2.4.2.52" evidence="7"/>
<dbReference type="EMBL" id="AZDZ01000003">
    <property type="protein sequence ID" value="KRK80402.1"/>
    <property type="molecule type" value="Genomic_DNA"/>
</dbReference>
<evidence type="ECO:0000256" key="2">
    <source>
        <dbReference type="ARBA" id="ARBA00022679"/>
    </source>
</evidence>
<dbReference type="eggNOG" id="COG3697">
    <property type="taxonomic scope" value="Bacteria"/>
</dbReference>
<dbReference type="GO" id="GO:0005524">
    <property type="term" value="F:ATP binding"/>
    <property type="evidence" value="ECO:0007669"/>
    <property type="project" value="UniProtKB-KW"/>
</dbReference>
<keyword evidence="2 7" id="KW-0808">Transferase</keyword>
<dbReference type="PANTHER" id="PTHR30201">
    <property type="entry name" value="TRIPHOSPHORIBOSYL-DEPHOSPHO-COA SYNTHASE"/>
    <property type="match status" value="1"/>
</dbReference>
<evidence type="ECO:0000256" key="6">
    <source>
        <dbReference type="ARBA" id="ARBA00048574"/>
    </source>
</evidence>
<dbReference type="Pfam" id="PF03802">
    <property type="entry name" value="CitX"/>
    <property type="match status" value="1"/>
</dbReference>
<dbReference type="GO" id="GO:0050519">
    <property type="term" value="F:holo-citrate lyase synthase activity"/>
    <property type="evidence" value="ECO:0007669"/>
    <property type="project" value="UniProtKB-EC"/>
</dbReference>
<accession>A0A0R1KK07</accession>
<evidence type="ECO:0000313" key="8">
    <source>
        <dbReference type="EMBL" id="KRK80402.1"/>
    </source>
</evidence>
<dbReference type="Gene3D" id="1.10.4200.10">
    <property type="entry name" value="Triphosphoribosyl-dephospho-CoA protein"/>
    <property type="match status" value="1"/>
</dbReference>
<dbReference type="InterPro" id="IPR017551">
    <property type="entry name" value="TriPribosyl-deP-CoA_syn_CitG"/>
</dbReference>
<evidence type="ECO:0000256" key="7">
    <source>
        <dbReference type="HAMAP-Rule" id="MF_00397"/>
    </source>
</evidence>
<dbReference type="PANTHER" id="PTHR30201:SF2">
    <property type="entry name" value="2-(5''-TRIPHOSPHORIBOSYL)-3'-DEPHOSPHOCOENZYME-A SYNTHASE"/>
    <property type="match status" value="1"/>
</dbReference>
<keyword evidence="5 7" id="KW-0067">ATP-binding</keyword>
<name>A0A0R1KK07_9LACO</name>